<dbReference type="AlphaFoldDB" id="A0A8H2K909"/>
<comment type="caution">
    <text evidence="1">The sequence shown here is derived from an EMBL/GenBank/DDBJ whole genome shotgun (WGS) entry which is preliminary data.</text>
</comment>
<proteinExistence type="predicted"/>
<reference evidence="1 2" key="1">
    <citation type="submission" date="2019-06" db="EMBL/GenBank/DDBJ databases">
        <title>Sequencing the genomes of 1000 actinobacteria strains.</title>
        <authorList>
            <person name="Klenk H.-P."/>
        </authorList>
    </citation>
    <scope>NUCLEOTIDE SEQUENCE [LARGE SCALE GENOMIC DNA]</scope>
    <source>
        <strain evidence="1 2">DSM 21947</strain>
    </source>
</reference>
<dbReference type="Proteomes" id="UP000316560">
    <property type="component" value="Unassembled WGS sequence"/>
</dbReference>
<evidence type="ECO:0000313" key="2">
    <source>
        <dbReference type="Proteomes" id="UP000316560"/>
    </source>
</evidence>
<protein>
    <submittedName>
        <fullName evidence="1">DUF3046 family protein</fullName>
    </submittedName>
</protein>
<keyword evidence="2" id="KW-1185">Reference proteome</keyword>
<dbReference type="RefSeq" id="WP_021808549.1">
    <property type="nucleotide sequence ID" value="NZ_VFRA01000001.1"/>
</dbReference>
<sequence>MRVSEFWTAVADEFGEPYGRVLVSDQVLDSVGSLTATQALSRGVPARQVWTALCDAMDVPQERRYGVGQREPKKL</sequence>
<dbReference type="OrthoDB" id="3215033at2"/>
<dbReference type="EMBL" id="VFRA01000001">
    <property type="protein sequence ID" value="TQO18931.1"/>
    <property type="molecule type" value="Genomic_DNA"/>
</dbReference>
<name>A0A8H2K909_9MICO</name>
<dbReference type="Pfam" id="PF11248">
    <property type="entry name" value="DUF3046"/>
    <property type="match status" value="1"/>
</dbReference>
<organism evidence="1 2">
    <name type="scientific">Rhodoglobus vestalii</name>
    <dbReference type="NCBI Taxonomy" id="193384"/>
    <lineage>
        <taxon>Bacteria</taxon>
        <taxon>Bacillati</taxon>
        <taxon>Actinomycetota</taxon>
        <taxon>Actinomycetes</taxon>
        <taxon>Micrococcales</taxon>
        <taxon>Microbacteriaceae</taxon>
        <taxon>Rhodoglobus</taxon>
    </lineage>
</organism>
<evidence type="ECO:0000313" key="1">
    <source>
        <dbReference type="EMBL" id="TQO18931.1"/>
    </source>
</evidence>
<gene>
    <name evidence="1" type="ORF">FB472_0462</name>
</gene>
<accession>A0A8H2K909</accession>
<dbReference type="InterPro" id="IPR021408">
    <property type="entry name" value="DUF3046"/>
</dbReference>